<evidence type="ECO:0000256" key="1">
    <source>
        <dbReference type="ARBA" id="ARBA00009732"/>
    </source>
</evidence>
<keyword evidence="5" id="KW-1185">Reference proteome</keyword>
<dbReference type="GO" id="GO:0005737">
    <property type="term" value="C:cytoplasm"/>
    <property type="evidence" value="ECO:0007669"/>
    <property type="project" value="TreeGrafter"/>
</dbReference>
<dbReference type="OrthoDB" id="9794018at2"/>
<keyword evidence="4" id="KW-0560">Oxidoreductase</keyword>
<comment type="pathway">
    <text evidence="2">Sulfur metabolism; hydrogen sulfide biosynthesis; sulfite from sulfate.</text>
</comment>
<dbReference type="GO" id="GO:0004604">
    <property type="term" value="F:phosphoadenylyl-sulfate reductase (thioredoxin) activity"/>
    <property type="evidence" value="ECO:0007669"/>
    <property type="project" value="UniProtKB-EC"/>
</dbReference>
<reference evidence="4 5" key="1">
    <citation type="journal article" date="2014" name="Genome Announc.">
        <title>Genome Sequence of Gammaproteobacterial Pseudohaliea rubra Type Strain DSM 19751, Isolated from Coastal Seawater of the Mediterranean Sea.</title>
        <authorList>
            <person name="Spring S."/>
            <person name="Fiebig A."/>
            <person name="Riedel T."/>
            <person name="Goker M."/>
            <person name="Klenk H.P."/>
        </authorList>
    </citation>
    <scope>NUCLEOTIDE SEQUENCE [LARGE SCALE GENOMIC DNA]</scope>
    <source>
        <strain evidence="4 5">DSM 19751</strain>
    </source>
</reference>
<gene>
    <name evidence="4" type="ORF">HRUBRA_01530</name>
</gene>
<dbReference type="InterPro" id="IPR014729">
    <property type="entry name" value="Rossmann-like_a/b/a_fold"/>
</dbReference>
<dbReference type="EC" id="1.8.4.8" evidence="4"/>
<dbReference type="STRING" id="1265313.HRUBRA_01530"/>
<dbReference type="Gene3D" id="3.40.50.620">
    <property type="entry name" value="HUPs"/>
    <property type="match status" value="1"/>
</dbReference>
<dbReference type="RefSeq" id="WP_035517993.1">
    <property type="nucleotide sequence ID" value="NZ_KN234796.1"/>
</dbReference>
<proteinExistence type="inferred from homology"/>
<dbReference type="Pfam" id="PF01507">
    <property type="entry name" value="PAPS_reduct"/>
    <property type="match status" value="1"/>
</dbReference>
<accession>A0A095WZ05</accession>
<dbReference type="Proteomes" id="UP000029640">
    <property type="component" value="Unassembled WGS sequence"/>
</dbReference>
<dbReference type="InterPro" id="IPR002500">
    <property type="entry name" value="PAPS_reduct_dom"/>
</dbReference>
<dbReference type="EMBL" id="AUVB01000044">
    <property type="protein sequence ID" value="KGE03874.1"/>
    <property type="molecule type" value="Genomic_DNA"/>
</dbReference>
<dbReference type="SUPFAM" id="SSF52402">
    <property type="entry name" value="Adenine nucleotide alpha hydrolases-like"/>
    <property type="match status" value="1"/>
</dbReference>
<organism evidence="4 5">
    <name type="scientific">Pseudohaliea rubra DSM 19751</name>
    <dbReference type="NCBI Taxonomy" id="1265313"/>
    <lineage>
        <taxon>Bacteria</taxon>
        <taxon>Pseudomonadati</taxon>
        <taxon>Pseudomonadota</taxon>
        <taxon>Gammaproteobacteria</taxon>
        <taxon>Cellvibrionales</taxon>
        <taxon>Halieaceae</taxon>
        <taxon>Pseudohaliea</taxon>
    </lineage>
</organism>
<comment type="similarity">
    <text evidence="1">Belongs to the PAPS reductase family. CysH subfamily.</text>
</comment>
<dbReference type="CDD" id="cd23945">
    <property type="entry name" value="PAPS_reductase"/>
    <property type="match status" value="1"/>
</dbReference>
<evidence type="ECO:0000256" key="2">
    <source>
        <dbReference type="ARBA" id="ARBA00024327"/>
    </source>
</evidence>
<dbReference type="PANTHER" id="PTHR46509">
    <property type="entry name" value="PHOSPHOADENOSINE PHOSPHOSULFATE REDUCTASE"/>
    <property type="match status" value="1"/>
</dbReference>
<dbReference type="AlphaFoldDB" id="A0A095WZ05"/>
<evidence type="ECO:0000259" key="3">
    <source>
        <dbReference type="Pfam" id="PF01507"/>
    </source>
</evidence>
<protein>
    <submittedName>
        <fullName evidence="4">Phosphoadenylyl-sulfate reductase (Thioredoxin)</fullName>
        <ecNumber evidence="4">1.8.4.8</ecNumber>
    </submittedName>
</protein>
<comment type="caution">
    <text evidence="4">The sequence shown here is derived from an EMBL/GenBank/DDBJ whole genome shotgun (WGS) entry which is preliminary data.</text>
</comment>
<evidence type="ECO:0000313" key="5">
    <source>
        <dbReference type="Proteomes" id="UP000029640"/>
    </source>
</evidence>
<evidence type="ECO:0000313" key="4">
    <source>
        <dbReference type="EMBL" id="KGE03874.1"/>
    </source>
</evidence>
<name>A0A095WZ05_9GAMM</name>
<dbReference type="PATRIC" id="fig|1265313.6.peg.1513"/>
<sequence length="208" mass="23397">MGLDLDRINAELRHAAPEAIVRWALARGLPAIASSSMGPGAGVMLHLVSRLAPSLPVIWVDTGYNLPETYRTAEALRERLDLNLQVYTPALTAERRQALYGPIPGIEEQERHALFTRQVKLEPFERALAEHRPALWLTGIRREETAFRRALDVVTRDSRGLLKVAPLFHWRQEQVDAYLAEHGLPDSQRYFDPTKVHAGRECGLHSAA</sequence>
<dbReference type="GO" id="GO:0019379">
    <property type="term" value="P:sulfate assimilation, phosphoadenylyl sulfate reduction by phosphoadenylyl-sulfate reductase (thioredoxin)"/>
    <property type="evidence" value="ECO:0007669"/>
    <property type="project" value="TreeGrafter"/>
</dbReference>
<dbReference type="HOGENOM" id="CLU_044089_3_0_6"/>
<dbReference type="eggNOG" id="COG0175">
    <property type="taxonomic scope" value="Bacteria"/>
</dbReference>
<feature type="domain" description="Phosphoadenosine phosphosulphate reductase" evidence="3">
    <location>
        <begin position="32"/>
        <end position="187"/>
    </location>
</feature>
<dbReference type="PANTHER" id="PTHR46509:SF1">
    <property type="entry name" value="PHOSPHOADENOSINE PHOSPHOSULFATE REDUCTASE"/>
    <property type="match status" value="1"/>
</dbReference>